<keyword evidence="1" id="KW-1015">Disulfide bond</keyword>
<dbReference type="SUPFAM" id="SSF56496">
    <property type="entry name" value="Fibrinogen C-terminal domain-like"/>
    <property type="match status" value="1"/>
</dbReference>
<organism evidence="2 3">
    <name type="scientific">Hucho hucho</name>
    <name type="common">huchen</name>
    <dbReference type="NCBI Taxonomy" id="62062"/>
    <lineage>
        <taxon>Eukaryota</taxon>
        <taxon>Metazoa</taxon>
        <taxon>Chordata</taxon>
        <taxon>Craniata</taxon>
        <taxon>Vertebrata</taxon>
        <taxon>Euteleostomi</taxon>
        <taxon>Actinopterygii</taxon>
        <taxon>Neopterygii</taxon>
        <taxon>Teleostei</taxon>
        <taxon>Protacanthopterygii</taxon>
        <taxon>Salmoniformes</taxon>
        <taxon>Salmonidae</taxon>
        <taxon>Salmoninae</taxon>
        <taxon>Hucho</taxon>
    </lineage>
</organism>
<dbReference type="GO" id="GO:0005615">
    <property type="term" value="C:extracellular space"/>
    <property type="evidence" value="ECO:0007669"/>
    <property type="project" value="TreeGrafter"/>
</dbReference>
<accession>A0A4W5MBA8</accession>
<dbReference type="AlphaFoldDB" id="A0A4W5MBA8"/>
<dbReference type="PANTHER" id="PTHR16146">
    <property type="entry name" value="INTELECTIN"/>
    <property type="match status" value="1"/>
</dbReference>
<keyword evidence="3" id="KW-1185">Reference proteome</keyword>
<dbReference type="PANTHER" id="PTHR16146:SF46">
    <property type="entry name" value="INTELECTIN-1A-RELATED"/>
    <property type="match status" value="1"/>
</dbReference>
<name>A0A4W5MBA8_9TELE</name>
<reference evidence="2" key="3">
    <citation type="submission" date="2025-09" db="UniProtKB">
        <authorList>
            <consortium name="Ensembl"/>
        </authorList>
    </citation>
    <scope>IDENTIFICATION</scope>
</reference>
<sequence length="229" mass="25484">IHSVCTDRPVVTSLLRNRTRYVARSCKEVRDRYNQHEDGLYYLTTASGVVNQTFCDMTTVGDRWSSQKGSNPNWPDREGNWANMASFGIAEGTTTKNFKNPGYYDIVAEDMSVWHISNNSPLEPGLHHQTLRGKPLQALPSEIQCGHIPIVYDHGDTQTTRDFYGPIPRNEFQPGLITFRAINNEKATMAISSGVKPTGCNSETYCICGDFPAFDCDIYGNGTGWSASS</sequence>
<dbReference type="GeneTree" id="ENSGT00940000154757"/>
<dbReference type="InterPro" id="IPR036056">
    <property type="entry name" value="Fibrinogen-like_C"/>
</dbReference>
<dbReference type="Ensembl" id="ENSHHUT00000036551.1">
    <property type="protein sequence ID" value="ENSHHUP00000035138.1"/>
    <property type="gene ID" value="ENSHHUG00000022065.1"/>
</dbReference>
<proteinExistence type="predicted"/>
<dbReference type="Proteomes" id="UP000314982">
    <property type="component" value="Unassembled WGS sequence"/>
</dbReference>
<protein>
    <submittedName>
        <fullName evidence="2">Uncharacterized protein</fullName>
    </submittedName>
</protein>
<evidence type="ECO:0000313" key="2">
    <source>
        <dbReference type="Ensembl" id="ENSHHUP00000035138.1"/>
    </source>
</evidence>
<evidence type="ECO:0000256" key="1">
    <source>
        <dbReference type="ARBA" id="ARBA00023157"/>
    </source>
</evidence>
<dbReference type="GO" id="GO:0070492">
    <property type="term" value="F:oligosaccharide binding"/>
    <property type="evidence" value="ECO:0007669"/>
    <property type="project" value="TreeGrafter"/>
</dbReference>
<reference evidence="3" key="1">
    <citation type="submission" date="2018-06" db="EMBL/GenBank/DDBJ databases">
        <title>Genome assembly of Danube salmon.</title>
        <authorList>
            <person name="Macqueen D.J."/>
            <person name="Gundappa M.K."/>
        </authorList>
    </citation>
    <scope>NUCLEOTIDE SEQUENCE [LARGE SCALE GENOMIC DNA]</scope>
</reference>
<evidence type="ECO:0000313" key="3">
    <source>
        <dbReference type="Proteomes" id="UP000314982"/>
    </source>
</evidence>
<reference evidence="2" key="2">
    <citation type="submission" date="2025-08" db="UniProtKB">
        <authorList>
            <consortium name="Ensembl"/>
        </authorList>
    </citation>
    <scope>IDENTIFICATION</scope>
</reference>